<evidence type="ECO:0000259" key="5">
    <source>
        <dbReference type="Pfam" id="PF12705"/>
    </source>
</evidence>
<protein>
    <recommendedName>
        <fullName evidence="5">PD-(D/E)XK endonuclease-like domain-containing protein</fullName>
    </recommendedName>
</protein>
<feature type="region of interest" description="Disordered" evidence="4">
    <location>
        <begin position="284"/>
        <end position="306"/>
    </location>
</feature>
<sequence length="306" mass="34741">MKTLSHNQIRTWRNCKRQYGFGYVQLRVPRKTPTPLLVGRSWDDCLQEWWQGEGAQDRLLRAAKVAMHEGDPFARAKLCAMLIGYSAMWGDVPCRLIATQVEFTVPIVHPVTGAVHPECNLTGFIDAVAEIDGRLVVVESKSSGEDITLGSAFWRRVAVMDPQVSTYLPAARALGYDVRDCIYDVARKPELRPKKDETPDAFQERIVLDMHARPEWYFQRQTLVRLEREEREHALDVWHFADEIVSASRTGRYPRNPDQCQKFGRACDYAPVCAGEASLDDPHLFKDAAKRERKDNAGTNSARPAA</sequence>
<feature type="domain" description="PD-(D/E)XK endonuclease-like" evidence="5">
    <location>
        <begin position="3"/>
        <end position="273"/>
    </location>
</feature>
<evidence type="ECO:0000313" key="7">
    <source>
        <dbReference type="Proteomes" id="UP000718564"/>
    </source>
</evidence>
<dbReference type="Gene3D" id="3.90.320.10">
    <property type="match status" value="1"/>
</dbReference>
<gene>
    <name evidence="6" type="ORF">DP116_24995</name>
</gene>
<feature type="compositionally biased region" description="Polar residues" evidence="4">
    <location>
        <begin position="297"/>
        <end position="306"/>
    </location>
</feature>
<keyword evidence="1" id="KW-0227">DNA damage</keyword>
<evidence type="ECO:0000256" key="3">
    <source>
        <dbReference type="ARBA" id="ARBA00023204"/>
    </source>
</evidence>
<proteinExistence type="predicted"/>
<keyword evidence="2" id="KW-0547">Nucleotide-binding</keyword>
<evidence type="ECO:0000256" key="4">
    <source>
        <dbReference type="SAM" id="MobiDB-lite"/>
    </source>
</evidence>
<dbReference type="Proteomes" id="UP000718564">
    <property type="component" value="Unassembled WGS sequence"/>
</dbReference>
<feature type="compositionally biased region" description="Basic and acidic residues" evidence="4">
    <location>
        <begin position="284"/>
        <end position="296"/>
    </location>
</feature>
<reference evidence="6 7" key="1">
    <citation type="submission" date="2018-06" db="EMBL/GenBank/DDBJ databases">
        <title>Comparative genomics of Brasilonema spp. strains.</title>
        <authorList>
            <person name="Alvarenga D.O."/>
            <person name="Fiore M.F."/>
            <person name="Varani A.M."/>
        </authorList>
    </citation>
    <scope>NUCLEOTIDE SEQUENCE [LARGE SCALE GENOMIC DNA]</scope>
    <source>
        <strain evidence="6 7">SPC951</strain>
    </source>
</reference>
<dbReference type="RefSeq" id="WP_169157722.1">
    <property type="nucleotide sequence ID" value="NZ_CAWPJE010000273.1"/>
</dbReference>
<keyword evidence="2" id="KW-0067">ATP-binding</keyword>
<evidence type="ECO:0000313" key="6">
    <source>
        <dbReference type="EMBL" id="NMG22526.1"/>
    </source>
</evidence>
<keyword evidence="7" id="KW-1185">Reference proteome</keyword>
<accession>A0ABX1PF87</accession>
<keyword evidence="3" id="KW-0234">DNA repair</keyword>
<name>A0ABX1PF87_9CYAN</name>
<evidence type="ECO:0000256" key="1">
    <source>
        <dbReference type="ARBA" id="ARBA00022763"/>
    </source>
</evidence>
<evidence type="ECO:0000256" key="2">
    <source>
        <dbReference type="ARBA" id="ARBA00022806"/>
    </source>
</evidence>
<dbReference type="InterPro" id="IPR011604">
    <property type="entry name" value="PDDEXK-like_dom_sf"/>
</dbReference>
<comment type="caution">
    <text evidence="6">The sequence shown here is derived from an EMBL/GenBank/DDBJ whole genome shotgun (WGS) entry which is preliminary data.</text>
</comment>
<keyword evidence="2" id="KW-0347">Helicase</keyword>
<dbReference type="Pfam" id="PF12705">
    <property type="entry name" value="PDDEXK_1"/>
    <property type="match status" value="1"/>
</dbReference>
<keyword evidence="2" id="KW-0378">Hydrolase</keyword>
<organism evidence="6 7">
    <name type="scientific">Brasilonema bromeliae SPC951</name>
    <dbReference type="NCBI Taxonomy" id="385972"/>
    <lineage>
        <taxon>Bacteria</taxon>
        <taxon>Bacillati</taxon>
        <taxon>Cyanobacteriota</taxon>
        <taxon>Cyanophyceae</taxon>
        <taxon>Nostocales</taxon>
        <taxon>Scytonemataceae</taxon>
        <taxon>Brasilonema</taxon>
        <taxon>Bromeliae group (in: Brasilonema)</taxon>
    </lineage>
</organism>
<dbReference type="EMBL" id="QMEB01000271">
    <property type="protein sequence ID" value="NMG22526.1"/>
    <property type="molecule type" value="Genomic_DNA"/>
</dbReference>
<dbReference type="InterPro" id="IPR038726">
    <property type="entry name" value="PDDEXK_AddAB-type"/>
</dbReference>